<dbReference type="Pfam" id="PF11716">
    <property type="entry name" value="MDMPI_N"/>
    <property type="match status" value="1"/>
</dbReference>
<protein>
    <recommendedName>
        <fullName evidence="2">Mycothiol-dependent maleylpyruvate isomerase metal-binding domain-containing protein</fullName>
    </recommendedName>
</protein>
<evidence type="ECO:0000259" key="2">
    <source>
        <dbReference type="Pfam" id="PF11716"/>
    </source>
</evidence>
<keyword evidence="4" id="KW-1185">Reference proteome</keyword>
<evidence type="ECO:0000313" key="4">
    <source>
        <dbReference type="Proteomes" id="UP001500503"/>
    </source>
</evidence>
<feature type="compositionally biased region" description="Basic residues" evidence="1">
    <location>
        <begin position="44"/>
        <end position="53"/>
    </location>
</feature>
<evidence type="ECO:0000313" key="3">
    <source>
        <dbReference type="EMBL" id="GAA4484634.1"/>
    </source>
</evidence>
<dbReference type="Proteomes" id="UP001500503">
    <property type="component" value="Unassembled WGS sequence"/>
</dbReference>
<evidence type="ECO:0000256" key="1">
    <source>
        <dbReference type="SAM" id="MobiDB-lite"/>
    </source>
</evidence>
<proteinExistence type="predicted"/>
<dbReference type="EMBL" id="BAABHF010000009">
    <property type="protein sequence ID" value="GAA4484634.1"/>
    <property type="molecule type" value="Genomic_DNA"/>
</dbReference>
<gene>
    <name evidence="3" type="ORF">GCM10023191_008040</name>
</gene>
<name>A0ABP8PDY7_9ACTN</name>
<comment type="caution">
    <text evidence="3">The sequence shown here is derived from an EMBL/GenBank/DDBJ whole genome shotgun (WGS) entry which is preliminary data.</text>
</comment>
<feature type="domain" description="Mycothiol-dependent maleylpyruvate isomerase metal-binding" evidence="2">
    <location>
        <begin position="66"/>
        <end position="117"/>
    </location>
</feature>
<feature type="region of interest" description="Disordered" evidence="1">
    <location>
        <begin position="1"/>
        <end position="54"/>
    </location>
</feature>
<reference evidence="4" key="1">
    <citation type="journal article" date="2019" name="Int. J. Syst. Evol. Microbiol.">
        <title>The Global Catalogue of Microorganisms (GCM) 10K type strain sequencing project: providing services to taxonomists for standard genome sequencing and annotation.</title>
        <authorList>
            <consortium name="The Broad Institute Genomics Platform"/>
            <consortium name="The Broad Institute Genome Sequencing Center for Infectious Disease"/>
            <person name="Wu L."/>
            <person name="Ma J."/>
        </authorList>
    </citation>
    <scope>NUCLEOTIDE SEQUENCE [LARGE SCALE GENOMIC DNA]</scope>
    <source>
        <strain evidence="4">JCM 17933</strain>
    </source>
</reference>
<dbReference type="InterPro" id="IPR024344">
    <property type="entry name" value="MDMPI_metal-binding"/>
</dbReference>
<sequence length="139" mass="14968">MTLAGSSRLDCCDQPSRDPSDSGVAVLGTSESHQAVGGPERRRDGRRSRRRTFPTHGCPAFLAHLRRELTVFSACLNGDLSAPVEHCGDWTLHDLAEHLGRGNLWAAAAVTEQHSHYEAPPAPRDRAPALSILDGPLVA</sequence>
<accession>A0ABP8PDY7</accession>
<organism evidence="3 4">
    <name type="scientific">Actinoallomurus oryzae</name>
    <dbReference type="NCBI Taxonomy" id="502180"/>
    <lineage>
        <taxon>Bacteria</taxon>
        <taxon>Bacillati</taxon>
        <taxon>Actinomycetota</taxon>
        <taxon>Actinomycetes</taxon>
        <taxon>Streptosporangiales</taxon>
        <taxon>Thermomonosporaceae</taxon>
        <taxon>Actinoallomurus</taxon>
    </lineage>
</organism>